<feature type="transmembrane region" description="Helical" evidence="6">
    <location>
        <begin position="6"/>
        <end position="22"/>
    </location>
</feature>
<evidence type="ECO:0000256" key="6">
    <source>
        <dbReference type="SAM" id="Phobius"/>
    </source>
</evidence>
<evidence type="ECO:0000256" key="1">
    <source>
        <dbReference type="ARBA" id="ARBA00004651"/>
    </source>
</evidence>
<sequence length="311" mass="34161">MDLTSLILVIAIIAAGAMFFMPSQKNTVVSRLEEFSGEKKEGGASKAQPALEDEELQKSFFDRIIKPVLTGVANALSKRKKSDTASQLKKELAQAGNPGGLTPTEFNVLKLLLLFIPAPLFGILGFFLKVPIQSLGIGCLVIFIICFLGPRIYLQRLVGFRKYMIQKTLPDCLDLLCVSVEAGLGFDIALAKLVTKFKGPLGEELKGVLQEMQMGRSRRESFKALSDKMEVEDLSAFISSLIQADQLGVSVSKILKIQSAQARLKKRQRAESLAMQAPVKMLFPMVGCIFPTIMVVLLGGVVFEFIKNFPR</sequence>
<dbReference type="Proteomes" id="UP000178735">
    <property type="component" value="Unassembled WGS sequence"/>
</dbReference>
<accession>A0A1F7WH97</accession>
<comment type="subcellular location">
    <subcellularLocation>
        <location evidence="1">Cell membrane</location>
        <topology evidence="1">Multi-pass membrane protein</topology>
    </subcellularLocation>
</comment>
<feature type="transmembrane region" description="Helical" evidence="6">
    <location>
        <begin position="282"/>
        <end position="306"/>
    </location>
</feature>
<dbReference type="InterPro" id="IPR018076">
    <property type="entry name" value="T2SS_GspF_dom"/>
</dbReference>
<evidence type="ECO:0000256" key="5">
    <source>
        <dbReference type="ARBA" id="ARBA00023136"/>
    </source>
</evidence>
<keyword evidence="5 6" id="KW-0472">Membrane</keyword>
<evidence type="ECO:0000259" key="7">
    <source>
        <dbReference type="Pfam" id="PF00482"/>
    </source>
</evidence>
<dbReference type="EMBL" id="MGFH01000236">
    <property type="protein sequence ID" value="OGM01435.1"/>
    <property type="molecule type" value="Genomic_DNA"/>
</dbReference>
<reference evidence="8 9" key="1">
    <citation type="journal article" date="2016" name="Nat. Commun.">
        <title>Thousands of microbial genomes shed light on interconnected biogeochemical processes in an aquifer system.</title>
        <authorList>
            <person name="Anantharaman K."/>
            <person name="Brown C.T."/>
            <person name="Hug L.A."/>
            <person name="Sharon I."/>
            <person name="Castelle C.J."/>
            <person name="Probst A.J."/>
            <person name="Thomas B.C."/>
            <person name="Singh A."/>
            <person name="Wilkins M.J."/>
            <person name="Karaoz U."/>
            <person name="Brodie E.L."/>
            <person name="Williams K.H."/>
            <person name="Hubbard S.S."/>
            <person name="Banfield J.F."/>
        </authorList>
    </citation>
    <scope>NUCLEOTIDE SEQUENCE [LARGE SCALE GENOMIC DNA]</scope>
</reference>
<dbReference type="Pfam" id="PF00482">
    <property type="entry name" value="T2SSF"/>
    <property type="match status" value="1"/>
</dbReference>
<evidence type="ECO:0000313" key="8">
    <source>
        <dbReference type="EMBL" id="OGM01435.1"/>
    </source>
</evidence>
<feature type="transmembrane region" description="Helical" evidence="6">
    <location>
        <begin position="134"/>
        <end position="154"/>
    </location>
</feature>
<feature type="domain" description="Type II secretion system protein GspF" evidence="7">
    <location>
        <begin position="173"/>
        <end position="298"/>
    </location>
</feature>
<dbReference type="PANTHER" id="PTHR35007">
    <property type="entry name" value="INTEGRAL MEMBRANE PROTEIN-RELATED"/>
    <property type="match status" value="1"/>
</dbReference>
<proteinExistence type="predicted"/>
<keyword evidence="4 6" id="KW-1133">Transmembrane helix</keyword>
<keyword evidence="2" id="KW-1003">Cell membrane</keyword>
<comment type="caution">
    <text evidence="8">The sequence shown here is derived from an EMBL/GenBank/DDBJ whole genome shotgun (WGS) entry which is preliminary data.</text>
</comment>
<evidence type="ECO:0000256" key="2">
    <source>
        <dbReference type="ARBA" id="ARBA00022475"/>
    </source>
</evidence>
<keyword evidence="3 6" id="KW-0812">Transmembrane</keyword>
<evidence type="ECO:0000313" key="9">
    <source>
        <dbReference type="Proteomes" id="UP000178735"/>
    </source>
</evidence>
<protein>
    <recommendedName>
        <fullName evidence="7">Type II secretion system protein GspF domain-containing protein</fullName>
    </recommendedName>
</protein>
<name>A0A1F7WH97_9BACT</name>
<evidence type="ECO:0000256" key="3">
    <source>
        <dbReference type="ARBA" id="ARBA00022692"/>
    </source>
</evidence>
<feature type="transmembrane region" description="Helical" evidence="6">
    <location>
        <begin position="111"/>
        <end position="128"/>
    </location>
</feature>
<dbReference type="STRING" id="1817813.A2008_12830"/>
<organism evidence="8 9">
    <name type="scientific">Candidatus Wallbacteria bacterium GWC2_49_35</name>
    <dbReference type="NCBI Taxonomy" id="1817813"/>
    <lineage>
        <taxon>Bacteria</taxon>
        <taxon>Candidatus Walliibacteriota</taxon>
    </lineage>
</organism>
<gene>
    <name evidence="8" type="ORF">A2008_12830</name>
</gene>
<dbReference type="AlphaFoldDB" id="A0A1F7WH97"/>
<evidence type="ECO:0000256" key="4">
    <source>
        <dbReference type="ARBA" id="ARBA00022989"/>
    </source>
</evidence>
<dbReference type="GO" id="GO:0005886">
    <property type="term" value="C:plasma membrane"/>
    <property type="evidence" value="ECO:0007669"/>
    <property type="project" value="UniProtKB-SubCell"/>
</dbReference>
<dbReference type="PANTHER" id="PTHR35007:SF2">
    <property type="entry name" value="PILUS ASSEMBLE PROTEIN"/>
    <property type="match status" value="1"/>
</dbReference>